<dbReference type="Gene3D" id="3.40.50.200">
    <property type="entry name" value="Peptidase S8/S53 domain"/>
    <property type="match status" value="1"/>
</dbReference>
<dbReference type="EMBL" id="MU001772">
    <property type="protein sequence ID" value="KAF2798984.1"/>
    <property type="molecule type" value="Genomic_DNA"/>
</dbReference>
<sequence length="520" mass="58816">KDSKPVADAIQTLLLQHCLRTHTRDEAIRILYGPSQERQIDFDLVPMRKSTILAEDLENYTSHLKFESVLQYVAIPRLDFENLATSKWKLEPFWNSKGRKDYLAIFDWLHKKGVHHIIRVIVVDHEERPHSDAVIIRALSPFGVERLDWQRFDLCSHAIYKAVQNLTQLKLYCSGNEAILKSWSSKTGLVNLKQLRKVEVDIELWMDCMRSFATFIQNYEPTGDQTSIKLALIDDGVDSTYNDLSCSIKGGESYSIRDNELGLWNPYYHSSNGHGTVMACLIRQMCPKVELYVAKLNEVPTQDNIQITAASAIKAINWAREMNVHVISMSWSIEKISAKDAGELQIAVERAIANGILLFCASDDQGNIRPDQSETYPARCNPSAVFRIGAATRSGIQSEWVRRVDYILPGEKEQLIPSIGDQLSSHDARTASSLATALGSGIAALILHCAALNNQDDFKALRKWERMNNAFKNLCKSHQTANNYLHVREVFGKYLPKSGSDEDSQSKRAIANIVSYLMRE</sequence>
<evidence type="ECO:0000313" key="7">
    <source>
        <dbReference type="EMBL" id="KAF2798984.1"/>
    </source>
</evidence>
<dbReference type="InterPro" id="IPR036852">
    <property type="entry name" value="Peptidase_S8/S53_dom_sf"/>
</dbReference>
<organism evidence="7 8">
    <name type="scientific">Melanomma pulvis-pyrius CBS 109.77</name>
    <dbReference type="NCBI Taxonomy" id="1314802"/>
    <lineage>
        <taxon>Eukaryota</taxon>
        <taxon>Fungi</taxon>
        <taxon>Dikarya</taxon>
        <taxon>Ascomycota</taxon>
        <taxon>Pezizomycotina</taxon>
        <taxon>Dothideomycetes</taxon>
        <taxon>Pleosporomycetidae</taxon>
        <taxon>Pleosporales</taxon>
        <taxon>Melanommataceae</taxon>
        <taxon>Melanomma</taxon>
    </lineage>
</organism>
<keyword evidence="2 5" id="KW-0645">Protease</keyword>
<keyword evidence="8" id="KW-1185">Reference proteome</keyword>
<evidence type="ECO:0000256" key="4">
    <source>
        <dbReference type="ARBA" id="ARBA00022825"/>
    </source>
</evidence>
<dbReference type="PRINTS" id="PR00723">
    <property type="entry name" value="SUBTILISIN"/>
</dbReference>
<evidence type="ECO:0000256" key="5">
    <source>
        <dbReference type="PROSITE-ProRule" id="PRU01240"/>
    </source>
</evidence>
<gene>
    <name evidence="7" type="ORF">K505DRAFT_232048</name>
</gene>
<dbReference type="OrthoDB" id="3791004at2759"/>
<keyword evidence="4 5" id="KW-0720">Serine protease</keyword>
<dbReference type="CDD" id="cd07491">
    <property type="entry name" value="Peptidases_S8_7"/>
    <property type="match status" value="1"/>
</dbReference>
<dbReference type="PROSITE" id="PS51892">
    <property type="entry name" value="SUBTILASE"/>
    <property type="match status" value="1"/>
</dbReference>
<evidence type="ECO:0000313" key="8">
    <source>
        <dbReference type="Proteomes" id="UP000799757"/>
    </source>
</evidence>
<dbReference type="InterPro" id="IPR000209">
    <property type="entry name" value="Peptidase_S8/S53_dom"/>
</dbReference>
<evidence type="ECO:0000256" key="2">
    <source>
        <dbReference type="ARBA" id="ARBA00022670"/>
    </source>
</evidence>
<feature type="active site" description="Charge relay system" evidence="5">
    <location>
        <position position="504"/>
    </location>
</feature>
<name>A0A6A6XTC3_9PLEO</name>
<feature type="non-terminal residue" evidence="7">
    <location>
        <position position="1"/>
    </location>
</feature>
<proteinExistence type="inferred from homology"/>
<feature type="active site" description="Charge relay system" evidence="5">
    <location>
        <position position="274"/>
    </location>
</feature>
<accession>A0A6A6XTC3</accession>
<evidence type="ECO:0000259" key="6">
    <source>
        <dbReference type="Pfam" id="PF00082"/>
    </source>
</evidence>
<evidence type="ECO:0000256" key="1">
    <source>
        <dbReference type="ARBA" id="ARBA00011073"/>
    </source>
</evidence>
<dbReference type="SUPFAM" id="SSF52743">
    <property type="entry name" value="Subtilisin-like"/>
    <property type="match status" value="1"/>
</dbReference>
<dbReference type="GO" id="GO:0004252">
    <property type="term" value="F:serine-type endopeptidase activity"/>
    <property type="evidence" value="ECO:0007669"/>
    <property type="project" value="UniProtKB-UniRule"/>
</dbReference>
<reference evidence="7" key="1">
    <citation type="journal article" date="2020" name="Stud. Mycol.">
        <title>101 Dothideomycetes genomes: a test case for predicting lifestyles and emergence of pathogens.</title>
        <authorList>
            <person name="Haridas S."/>
            <person name="Albert R."/>
            <person name="Binder M."/>
            <person name="Bloem J."/>
            <person name="Labutti K."/>
            <person name="Salamov A."/>
            <person name="Andreopoulos B."/>
            <person name="Baker S."/>
            <person name="Barry K."/>
            <person name="Bills G."/>
            <person name="Bluhm B."/>
            <person name="Cannon C."/>
            <person name="Castanera R."/>
            <person name="Culley D."/>
            <person name="Daum C."/>
            <person name="Ezra D."/>
            <person name="Gonzalez J."/>
            <person name="Henrissat B."/>
            <person name="Kuo A."/>
            <person name="Liang C."/>
            <person name="Lipzen A."/>
            <person name="Lutzoni F."/>
            <person name="Magnuson J."/>
            <person name="Mondo S."/>
            <person name="Nolan M."/>
            <person name="Ohm R."/>
            <person name="Pangilinan J."/>
            <person name="Park H.-J."/>
            <person name="Ramirez L."/>
            <person name="Alfaro M."/>
            <person name="Sun H."/>
            <person name="Tritt A."/>
            <person name="Yoshinaga Y."/>
            <person name="Zwiers L.-H."/>
            <person name="Turgeon B."/>
            <person name="Goodwin S."/>
            <person name="Spatafora J."/>
            <person name="Crous P."/>
            <person name="Grigoriev I."/>
        </authorList>
    </citation>
    <scope>NUCLEOTIDE SEQUENCE</scope>
    <source>
        <strain evidence="7">CBS 109.77</strain>
    </source>
</reference>
<comment type="similarity">
    <text evidence="1 5">Belongs to the peptidase S8 family.</text>
</comment>
<dbReference type="AlphaFoldDB" id="A0A6A6XTC3"/>
<evidence type="ECO:0000256" key="3">
    <source>
        <dbReference type="ARBA" id="ARBA00022801"/>
    </source>
</evidence>
<keyword evidence="3 5" id="KW-0378">Hydrolase</keyword>
<dbReference type="PANTHER" id="PTHR43806">
    <property type="entry name" value="PEPTIDASE S8"/>
    <property type="match status" value="1"/>
</dbReference>
<dbReference type="GO" id="GO:0006508">
    <property type="term" value="P:proteolysis"/>
    <property type="evidence" value="ECO:0007669"/>
    <property type="project" value="UniProtKB-KW"/>
</dbReference>
<dbReference type="Pfam" id="PF00082">
    <property type="entry name" value="Peptidase_S8"/>
    <property type="match status" value="1"/>
</dbReference>
<feature type="active site" description="Charge relay system" evidence="5">
    <location>
        <position position="234"/>
    </location>
</feature>
<dbReference type="PANTHER" id="PTHR43806:SF58">
    <property type="entry name" value="ALKALINE PROTEASE 1-RELATED"/>
    <property type="match status" value="1"/>
</dbReference>
<feature type="domain" description="Peptidase S8/S53" evidence="6">
    <location>
        <begin position="227"/>
        <end position="450"/>
    </location>
</feature>
<protein>
    <submittedName>
        <fullName evidence="7">Subtilisin-like protein</fullName>
    </submittedName>
</protein>
<dbReference type="InterPro" id="IPR015500">
    <property type="entry name" value="Peptidase_S8_subtilisin-rel"/>
</dbReference>
<dbReference type="Proteomes" id="UP000799757">
    <property type="component" value="Unassembled WGS sequence"/>
</dbReference>
<dbReference type="InterPro" id="IPR050131">
    <property type="entry name" value="Peptidase_S8_subtilisin-like"/>
</dbReference>